<name>A0A7V5UG08_CALAY</name>
<evidence type="ECO:0000256" key="8">
    <source>
        <dbReference type="ARBA" id="ARBA00023136"/>
    </source>
</evidence>
<feature type="transmembrane region" description="Helical" evidence="9">
    <location>
        <begin position="93"/>
        <end position="111"/>
    </location>
</feature>
<evidence type="ECO:0008006" key="11">
    <source>
        <dbReference type="Google" id="ProtNLM"/>
    </source>
</evidence>
<dbReference type="AlphaFoldDB" id="A0A7V5UG08"/>
<evidence type="ECO:0000313" key="10">
    <source>
        <dbReference type="EMBL" id="HHJ53834.1"/>
    </source>
</evidence>
<dbReference type="GO" id="GO:0005886">
    <property type="term" value="C:plasma membrane"/>
    <property type="evidence" value="ECO:0007669"/>
    <property type="project" value="UniProtKB-SubCell"/>
</dbReference>
<keyword evidence="3" id="KW-1003">Cell membrane</keyword>
<dbReference type="Pfam" id="PF03609">
    <property type="entry name" value="EII-Sor"/>
    <property type="match status" value="1"/>
</dbReference>
<comment type="subcellular location">
    <subcellularLocation>
        <location evidence="1">Cell membrane</location>
        <topology evidence="1">Multi-pass membrane protein</topology>
    </subcellularLocation>
</comment>
<evidence type="ECO:0000256" key="5">
    <source>
        <dbReference type="ARBA" id="ARBA00022683"/>
    </source>
</evidence>
<dbReference type="GO" id="GO:0009401">
    <property type="term" value="P:phosphoenolpyruvate-dependent sugar phosphotransferase system"/>
    <property type="evidence" value="ECO:0007669"/>
    <property type="project" value="UniProtKB-KW"/>
</dbReference>
<evidence type="ECO:0000256" key="3">
    <source>
        <dbReference type="ARBA" id="ARBA00022475"/>
    </source>
</evidence>
<feature type="transmembrane region" description="Helical" evidence="9">
    <location>
        <begin position="139"/>
        <end position="164"/>
    </location>
</feature>
<reference evidence="10" key="1">
    <citation type="journal article" date="2020" name="mSystems">
        <title>Genome- and Community-Level Interaction Insights into Carbon Utilization and Element Cycling Functions of Hydrothermarchaeota in Hydrothermal Sediment.</title>
        <authorList>
            <person name="Zhou Z."/>
            <person name="Liu Y."/>
            <person name="Xu W."/>
            <person name="Pan J."/>
            <person name="Luo Z.H."/>
            <person name="Li M."/>
        </authorList>
    </citation>
    <scope>NUCLEOTIDE SEQUENCE [LARGE SCALE GENOMIC DNA]</scope>
    <source>
        <strain evidence="10">HyVt-527</strain>
    </source>
</reference>
<accession>A0A7V5UG08</accession>
<keyword evidence="2" id="KW-0813">Transport</keyword>
<evidence type="ECO:0000256" key="2">
    <source>
        <dbReference type="ARBA" id="ARBA00022448"/>
    </source>
</evidence>
<proteinExistence type="predicted"/>
<gene>
    <name evidence="10" type="ORF">ENJ89_11610</name>
</gene>
<evidence type="ECO:0000256" key="9">
    <source>
        <dbReference type="SAM" id="Phobius"/>
    </source>
</evidence>
<keyword evidence="7 9" id="KW-1133">Transmembrane helix</keyword>
<keyword evidence="8 9" id="KW-0472">Membrane</keyword>
<dbReference type="InterPro" id="IPR004700">
    <property type="entry name" value="PTS_IIC_man"/>
</dbReference>
<keyword evidence="4" id="KW-0762">Sugar transport</keyword>
<keyword evidence="5" id="KW-0598">Phosphotransferase system</keyword>
<organism evidence="10">
    <name type="scientific">Caldithrix abyssi</name>
    <dbReference type="NCBI Taxonomy" id="187145"/>
    <lineage>
        <taxon>Bacteria</taxon>
        <taxon>Pseudomonadati</taxon>
        <taxon>Calditrichota</taxon>
        <taxon>Calditrichia</taxon>
        <taxon>Calditrichales</taxon>
        <taxon>Calditrichaceae</taxon>
        <taxon>Caldithrix</taxon>
    </lineage>
</organism>
<comment type="caution">
    <text evidence="10">The sequence shown here is derived from an EMBL/GenBank/DDBJ whole genome shotgun (WGS) entry which is preliminary data.</text>
</comment>
<evidence type="ECO:0000256" key="1">
    <source>
        <dbReference type="ARBA" id="ARBA00004651"/>
    </source>
</evidence>
<evidence type="ECO:0000256" key="7">
    <source>
        <dbReference type="ARBA" id="ARBA00022989"/>
    </source>
</evidence>
<feature type="transmembrane region" description="Helical" evidence="9">
    <location>
        <begin position="211"/>
        <end position="226"/>
    </location>
</feature>
<sequence length="227" mass="24482">MSLFALSAISGLLLLDTTAVLQSMVSQPLISGAILGWFSGDLYTGLQIGFLLQLLWLGELPVGAARIPEGNFGSLVGILFGLQYKPFEAELGNVILLVAIVYALICSYFGLKMVTSIRTFNIRLFDRARRMTAAGNTKGLFLVNIAALLVRWAAAVIMVFILVRLGVSLFDPLLPHLSPHWDQWARHVDVGILGAGAGLSLNLFRTKKQRAVIIAAAIAGGLLFFAV</sequence>
<dbReference type="EMBL" id="DROD01000731">
    <property type="protein sequence ID" value="HHJ53834.1"/>
    <property type="molecule type" value="Genomic_DNA"/>
</dbReference>
<keyword evidence="6 9" id="KW-0812">Transmembrane</keyword>
<feature type="transmembrane region" description="Helical" evidence="9">
    <location>
        <begin position="184"/>
        <end position="204"/>
    </location>
</feature>
<evidence type="ECO:0000256" key="6">
    <source>
        <dbReference type="ARBA" id="ARBA00022692"/>
    </source>
</evidence>
<dbReference type="Proteomes" id="UP000886124">
    <property type="component" value="Unassembled WGS sequence"/>
</dbReference>
<protein>
    <recommendedName>
        <fullName evidence="11">PTS sugar transporter subunit IIC</fullName>
    </recommendedName>
</protein>
<evidence type="ECO:0000256" key="4">
    <source>
        <dbReference type="ARBA" id="ARBA00022597"/>
    </source>
</evidence>